<dbReference type="EMBL" id="JADWDJ010000008">
    <property type="protein sequence ID" value="KAG5277266.1"/>
    <property type="molecule type" value="Genomic_DNA"/>
</dbReference>
<dbReference type="SMART" id="SM00338">
    <property type="entry name" value="BRLZ"/>
    <property type="match status" value="1"/>
</dbReference>
<name>A0AAV6GUL5_9TELE</name>
<reference evidence="6" key="1">
    <citation type="submission" date="2020-10" db="EMBL/GenBank/DDBJ databases">
        <title>Chromosome-scale genome assembly of the Allis shad, Alosa alosa.</title>
        <authorList>
            <person name="Margot Z."/>
            <person name="Christophe K."/>
            <person name="Cabau C."/>
            <person name="Louis A."/>
            <person name="Berthelot C."/>
            <person name="Parey E."/>
            <person name="Roest Crollius H."/>
            <person name="Montfort J."/>
            <person name="Robinson-Rechavi M."/>
            <person name="Bucao C."/>
            <person name="Bouchez O."/>
            <person name="Gislard M."/>
            <person name="Lluch J."/>
            <person name="Milhes M."/>
            <person name="Lampietro C."/>
            <person name="Lopez Roques C."/>
            <person name="Donnadieu C."/>
            <person name="Braasch I."/>
            <person name="Desvignes T."/>
            <person name="Postlethwait J."/>
            <person name="Bobe J."/>
            <person name="Guiguen Y."/>
        </authorList>
    </citation>
    <scope>NUCLEOTIDE SEQUENCE</scope>
    <source>
        <strain evidence="6">M-15738</strain>
        <tissue evidence="6">Blood</tissue>
    </source>
</reference>
<dbReference type="InterPro" id="IPR004827">
    <property type="entry name" value="bZIP"/>
</dbReference>
<sequence>MRDLNVDCDSMSCSSVSSVEDTVVINHQRSPAESVSRASVSSVQNVQESGRGRPVPDSPFVPTVTSQMSTADTQPMVHPTVNTVSPALGAARHRRSRCLSPSSSSESDSREKSSRRKRQKDLTPEEEEKRMLRRERNKIAAAKCRNRRRELTERLQDETDKLEEEKATLQAEIDNLMREKAQLEMVLSAHEPTCKITKDEEEMQQSPHSPNQHLPPVLDPRKAPEMLPSLQDLEMHAGGISSTTAILGNSNILLCSSAVVATSELEAFLGVKEESSREPESSSGYDVAPAVPDIDLTNSLGISDWETLYKSMADNLEILNSPIVISSPTCGSSLHGFEFNYPDFDSLADDCECGGQTKGRSDMVKDILNSPTLLAL</sequence>
<dbReference type="PANTHER" id="PTHR23351:SF24">
    <property type="entry name" value="ACTIVATING TRANSCRIPTION FACTOR 3-RELATED"/>
    <property type="match status" value="1"/>
</dbReference>
<feature type="compositionally biased region" description="Basic and acidic residues" evidence="4">
    <location>
        <begin position="120"/>
        <end position="130"/>
    </location>
</feature>
<protein>
    <recommendedName>
        <fullName evidence="5">BZIP domain-containing protein</fullName>
    </recommendedName>
</protein>
<dbReference type="GO" id="GO:0000981">
    <property type="term" value="F:DNA-binding transcription factor activity, RNA polymerase II-specific"/>
    <property type="evidence" value="ECO:0007669"/>
    <property type="project" value="TreeGrafter"/>
</dbReference>
<dbReference type="PROSITE" id="PS50217">
    <property type="entry name" value="BZIP"/>
    <property type="match status" value="1"/>
</dbReference>
<feature type="domain" description="BZIP" evidence="5">
    <location>
        <begin position="127"/>
        <end position="190"/>
    </location>
</feature>
<keyword evidence="1" id="KW-0805">Transcription regulation</keyword>
<evidence type="ECO:0000256" key="2">
    <source>
        <dbReference type="ARBA" id="ARBA00023125"/>
    </source>
</evidence>
<dbReference type="PANTHER" id="PTHR23351">
    <property type="entry name" value="FOS TRANSCRIPTION FACTOR-RELATED"/>
    <property type="match status" value="1"/>
</dbReference>
<feature type="region of interest" description="Disordered" evidence="4">
    <location>
        <begin position="199"/>
        <end position="220"/>
    </location>
</feature>
<dbReference type="Gene3D" id="1.20.5.170">
    <property type="match status" value="1"/>
</dbReference>
<proteinExistence type="predicted"/>
<accession>A0AAV6GUL5</accession>
<evidence type="ECO:0000256" key="1">
    <source>
        <dbReference type="ARBA" id="ARBA00023015"/>
    </source>
</evidence>
<organism evidence="6 7">
    <name type="scientific">Alosa alosa</name>
    <name type="common">allis shad</name>
    <dbReference type="NCBI Taxonomy" id="278164"/>
    <lineage>
        <taxon>Eukaryota</taxon>
        <taxon>Metazoa</taxon>
        <taxon>Chordata</taxon>
        <taxon>Craniata</taxon>
        <taxon>Vertebrata</taxon>
        <taxon>Euteleostomi</taxon>
        <taxon>Actinopterygii</taxon>
        <taxon>Neopterygii</taxon>
        <taxon>Teleostei</taxon>
        <taxon>Clupei</taxon>
        <taxon>Clupeiformes</taxon>
        <taxon>Clupeoidei</taxon>
        <taxon>Clupeidae</taxon>
        <taxon>Alosa</taxon>
    </lineage>
</organism>
<dbReference type="GO" id="GO:0005634">
    <property type="term" value="C:nucleus"/>
    <property type="evidence" value="ECO:0007669"/>
    <property type="project" value="TreeGrafter"/>
</dbReference>
<keyword evidence="3" id="KW-0804">Transcription</keyword>
<comment type="caution">
    <text evidence="6">The sequence shown here is derived from an EMBL/GenBank/DDBJ whole genome shotgun (WGS) entry which is preliminary data.</text>
</comment>
<feature type="compositionally biased region" description="Low complexity" evidence="4">
    <location>
        <begin position="25"/>
        <end position="43"/>
    </location>
</feature>
<dbReference type="GO" id="GO:0000978">
    <property type="term" value="F:RNA polymerase II cis-regulatory region sequence-specific DNA binding"/>
    <property type="evidence" value="ECO:0007669"/>
    <property type="project" value="TreeGrafter"/>
</dbReference>
<dbReference type="SUPFAM" id="SSF57959">
    <property type="entry name" value="Leucine zipper domain"/>
    <property type="match status" value="1"/>
</dbReference>
<dbReference type="InterPro" id="IPR046347">
    <property type="entry name" value="bZIP_sf"/>
</dbReference>
<evidence type="ECO:0000313" key="7">
    <source>
        <dbReference type="Proteomes" id="UP000823561"/>
    </source>
</evidence>
<evidence type="ECO:0000313" key="6">
    <source>
        <dbReference type="EMBL" id="KAG5277266.1"/>
    </source>
</evidence>
<evidence type="ECO:0000256" key="4">
    <source>
        <dbReference type="SAM" id="MobiDB-lite"/>
    </source>
</evidence>
<dbReference type="AlphaFoldDB" id="A0AAV6GUL5"/>
<dbReference type="PRINTS" id="PR00042">
    <property type="entry name" value="LEUZIPPRFOS"/>
</dbReference>
<dbReference type="CDD" id="cd14721">
    <property type="entry name" value="bZIP_Fos"/>
    <property type="match status" value="1"/>
</dbReference>
<evidence type="ECO:0000256" key="3">
    <source>
        <dbReference type="ARBA" id="ARBA00023163"/>
    </source>
</evidence>
<gene>
    <name evidence="6" type="ORF">AALO_G00115580</name>
</gene>
<keyword evidence="7" id="KW-1185">Reference proteome</keyword>
<keyword evidence="2" id="KW-0238">DNA-binding</keyword>
<feature type="compositionally biased region" description="Polar residues" evidence="4">
    <location>
        <begin position="63"/>
        <end position="73"/>
    </location>
</feature>
<evidence type="ECO:0000259" key="5">
    <source>
        <dbReference type="PROSITE" id="PS50217"/>
    </source>
</evidence>
<dbReference type="Proteomes" id="UP000823561">
    <property type="component" value="Chromosome 8"/>
</dbReference>
<dbReference type="Pfam" id="PF00170">
    <property type="entry name" value="bZIP_1"/>
    <property type="match status" value="1"/>
</dbReference>
<dbReference type="InterPro" id="IPR000837">
    <property type="entry name" value="AP-1"/>
</dbReference>
<dbReference type="PROSITE" id="PS00036">
    <property type="entry name" value="BZIP_BASIC"/>
    <property type="match status" value="1"/>
</dbReference>
<feature type="region of interest" description="Disordered" evidence="4">
    <location>
        <begin position="25"/>
        <end position="141"/>
    </location>
</feature>
<dbReference type="FunFam" id="1.20.5.170:FF:000006">
    <property type="entry name" value="fos-related antigen 2 isoform X1"/>
    <property type="match status" value="1"/>
</dbReference>